<keyword evidence="5 8" id="KW-1133">Transmembrane helix</keyword>
<dbReference type="NCBIfam" id="TIGR02205">
    <property type="entry name" value="septum_zipA"/>
    <property type="match status" value="1"/>
</dbReference>
<dbReference type="EMBL" id="SLYB01000039">
    <property type="protein sequence ID" value="TCP90158.1"/>
    <property type="molecule type" value="Genomic_DNA"/>
</dbReference>
<keyword evidence="4 8" id="KW-0812">Transmembrane</keyword>
<evidence type="ECO:0000256" key="5">
    <source>
        <dbReference type="ARBA" id="ARBA00022989"/>
    </source>
</evidence>
<comment type="subcellular location">
    <subcellularLocation>
        <location evidence="8">Cell inner membrane</location>
        <topology evidence="8">Single-pass type I membrane protein</topology>
    </subcellularLocation>
    <text evidence="8">Localizes to the Z ring in an FtsZ-dependent manner.</text>
</comment>
<evidence type="ECO:0000256" key="9">
    <source>
        <dbReference type="RuleBase" id="RU003612"/>
    </source>
</evidence>
<dbReference type="GO" id="GO:0043093">
    <property type="term" value="P:FtsZ-dependent cytokinesis"/>
    <property type="evidence" value="ECO:0007669"/>
    <property type="project" value="UniProtKB-UniRule"/>
</dbReference>
<feature type="transmembrane region" description="Helical" evidence="8">
    <location>
        <begin position="6"/>
        <end position="25"/>
    </location>
</feature>
<protein>
    <recommendedName>
        <fullName evidence="8 9">Cell division protein ZipA</fullName>
    </recommendedName>
</protein>
<dbReference type="Proteomes" id="UP000295763">
    <property type="component" value="Unassembled WGS sequence"/>
</dbReference>
<comment type="caution">
    <text evidence="11">The sequence shown here is derived from an EMBL/GenBank/DDBJ whole genome shotgun (WGS) entry which is preliminary data.</text>
</comment>
<keyword evidence="2 8" id="KW-0997">Cell inner membrane</keyword>
<evidence type="ECO:0000256" key="8">
    <source>
        <dbReference type="HAMAP-Rule" id="MF_00509"/>
    </source>
</evidence>
<comment type="subunit">
    <text evidence="8">Interacts with FtsZ via their C-terminal domains.</text>
</comment>
<organism evidence="11 12">
    <name type="scientific">Cricetibacter osteomyelitidis</name>
    <dbReference type="NCBI Taxonomy" id="1521931"/>
    <lineage>
        <taxon>Bacteria</taxon>
        <taxon>Pseudomonadati</taxon>
        <taxon>Pseudomonadota</taxon>
        <taxon>Gammaproteobacteria</taxon>
        <taxon>Pasteurellales</taxon>
        <taxon>Pasteurellaceae</taxon>
        <taxon>Cricetibacter</taxon>
    </lineage>
</organism>
<dbReference type="GO" id="GO:0005886">
    <property type="term" value="C:plasma membrane"/>
    <property type="evidence" value="ECO:0007669"/>
    <property type="project" value="UniProtKB-SubCell"/>
</dbReference>
<keyword evidence="6 8" id="KW-0472">Membrane</keyword>
<dbReference type="PANTHER" id="PTHR38685">
    <property type="entry name" value="CELL DIVISION PROTEIN ZIPA"/>
    <property type="match status" value="1"/>
</dbReference>
<evidence type="ECO:0000313" key="12">
    <source>
        <dbReference type="Proteomes" id="UP000295763"/>
    </source>
</evidence>
<keyword evidence="12" id="KW-1185">Reference proteome</keyword>
<keyword evidence="7 8" id="KW-0131">Cell cycle</keyword>
<dbReference type="RefSeq" id="WP_131979339.1">
    <property type="nucleotide sequence ID" value="NZ_SLYB01000039.1"/>
</dbReference>
<dbReference type="InterPro" id="IPR036765">
    <property type="entry name" value="ZipA_FtsZ-bd_C_sf"/>
</dbReference>
<dbReference type="GO" id="GO:0000917">
    <property type="term" value="P:division septum assembly"/>
    <property type="evidence" value="ECO:0007669"/>
    <property type="project" value="TreeGrafter"/>
</dbReference>
<dbReference type="InterPro" id="IPR007449">
    <property type="entry name" value="ZipA_FtsZ-bd_C"/>
</dbReference>
<evidence type="ECO:0000256" key="1">
    <source>
        <dbReference type="ARBA" id="ARBA00022475"/>
    </source>
</evidence>
<evidence type="ECO:0000256" key="2">
    <source>
        <dbReference type="ARBA" id="ARBA00022519"/>
    </source>
</evidence>
<proteinExistence type="inferred from homology"/>
<dbReference type="GO" id="GO:0032153">
    <property type="term" value="C:cell division site"/>
    <property type="evidence" value="ECO:0007669"/>
    <property type="project" value="UniProtKB-UniRule"/>
</dbReference>
<evidence type="ECO:0000256" key="7">
    <source>
        <dbReference type="ARBA" id="ARBA00023306"/>
    </source>
</evidence>
<dbReference type="AlphaFoldDB" id="A0A4R2SZR9"/>
<keyword evidence="3 8" id="KW-0132">Cell division</keyword>
<sequence length="380" mass="42242">MDLNVILIILGLLALVILVAHGLWANRREKTQFFKNANTFTRDGRIEHANYQQTNPKQYNTQQNDILAAAPRTSIQTDMQPIAQSQDEQAYTAQVNTYADPIQQGLDFDAPAEPIGIATPDVASIKITLPKDSEISQTTDHYEMPSSDNIQIRSTPAVQLTDEGTVIQRKSTESTFANPFAHIEAEPEPQITIQSQASIQTMVQSEPEIKPTPQIQPEPERTQQDVYIQTRPQAEPVGQAQGKSNKPRQGHVVLYVVAPENAEFQGVQLAQALDELGLMYSEQGIYHRYFDTVASPILFSVANIRQPGTFDLGNIDSFHTVGVALFMPLSNSVKTDLVNFRSMELDAKRLADSLGGFVLDEQQEIFTEQSKAEYNAKIQA</sequence>
<dbReference type="OrthoDB" id="7054914at2"/>
<reference evidence="11 12" key="1">
    <citation type="submission" date="2019-03" db="EMBL/GenBank/DDBJ databases">
        <title>Genomic Encyclopedia of Type Strains, Phase IV (KMG-IV): sequencing the most valuable type-strain genomes for metagenomic binning, comparative biology and taxonomic classification.</title>
        <authorList>
            <person name="Goeker M."/>
        </authorList>
    </citation>
    <scope>NUCLEOTIDE SEQUENCE [LARGE SCALE GENOMIC DNA]</scope>
    <source>
        <strain evidence="11 12">DSM 28404</strain>
    </source>
</reference>
<evidence type="ECO:0000256" key="4">
    <source>
        <dbReference type="ARBA" id="ARBA00022692"/>
    </source>
</evidence>
<dbReference type="Pfam" id="PF04354">
    <property type="entry name" value="ZipA_C"/>
    <property type="match status" value="1"/>
</dbReference>
<dbReference type="PANTHER" id="PTHR38685:SF1">
    <property type="entry name" value="CELL DIVISION PROTEIN ZIPA"/>
    <property type="match status" value="1"/>
</dbReference>
<name>A0A4R2SZR9_9PAST</name>
<evidence type="ECO:0000256" key="6">
    <source>
        <dbReference type="ARBA" id="ARBA00023136"/>
    </source>
</evidence>
<dbReference type="SUPFAM" id="SSF64383">
    <property type="entry name" value="Cell-division protein ZipA, C-terminal domain"/>
    <property type="match status" value="1"/>
</dbReference>
<evidence type="ECO:0000256" key="3">
    <source>
        <dbReference type="ARBA" id="ARBA00022618"/>
    </source>
</evidence>
<gene>
    <name evidence="8" type="primary">zipA</name>
    <name evidence="11" type="ORF">EDC44_13911</name>
</gene>
<comment type="similarity">
    <text evidence="8 9">Belongs to the ZipA family.</text>
</comment>
<dbReference type="Gene3D" id="3.30.1400.10">
    <property type="entry name" value="ZipA, C-terminal FtsZ-binding domain"/>
    <property type="match status" value="1"/>
</dbReference>
<comment type="function">
    <text evidence="8 9">Essential cell division protein that stabilizes the FtsZ protofilaments by cross-linking them and that serves as a cytoplasmic membrane anchor for the Z ring. Also required for the recruitment to the septal ring of downstream cell division proteins.</text>
</comment>
<keyword evidence="1 8" id="KW-1003">Cell membrane</keyword>
<evidence type="ECO:0000313" key="11">
    <source>
        <dbReference type="EMBL" id="TCP90158.1"/>
    </source>
</evidence>
<accession>A0A4R2SZR9</accession>
<evidence type="ECO:0000259" key="10">
    <source>
        <dbReference type="SMART" id="SM00771"/>
    </source>
</evidence>
<dbReference type="InterPro" id="IPR011919">
    <property type="entry name" value="Cell_div_ZipA"/>
</dbReference>
<feature type="domain" description="ZipA C-terminal FtsZ-binding" evidence="10">
    <location>
        <begin position="248"/>
        <end position="378"/>
    </location>
</feature>
<dbReference type="SMART" id="SM00771">
    <property type="entry name" value="ZipA_C"/>
    <property type="match status" value="1"/>
</dbReference>
<dbReference type="HAMAP" id="MF_00509">
    <property type="entry name" value="ZipA"/>
    <property type="match status" value="1"/>
</dbReference>